<dbReference type="InterPro" id="IPR005225">
    <property type="entry name" value="Small_GTP-bd"/>
</dbReference>
<feature type="region of interest" description="Disordered" evidence="11">
    <location>
        <begin position="435"/>
        <end position="457"/>
    </location>
</feature>
<evidence type="ECO:0000256" key="10">
    <source>
        <dbReference type="RuleBase" id="RU004481"/>
    </source>
</evidence>
<evidence type="ECO:0000256" key="3">
    <source>
        <dbReference type="ARBA" id="ARBA00022517"/>
    </source>
</evidence>
<dbReference type="CDD" id="cd01894">
    <property type="entry name" value="EngA1"/>
    <property type="match status" value="1"/>
</dbReference>
<dbReference type="NCBIfam" id="TIGR03594">
    <property type="entry name" value="GTPase_EngA"/>
    <property type="match status" value="1"/>
</dbReference>
<evidence type="ECO:0000256" key="7">
    <source>
        <dbReference type="ARBA" id="ARBA00032345"/>
    </source>
</evidence>
<dbReference type="Pfam" id="PF01926">
    <property type="entry name" value="MMR_HSR1"/>
    <property type="match status" value="2"/>
</dbReference>
<dbReference type="SUPFAM" id="SSF52540">
    <property type="entry name" value="P-loop containing nucleoside triphosphate hydrolases"/>
    <property type="match status" value="2"/>
</dbReference>
<comment type="subunit">
    <text evidence="8">Associates with the 50S ribosomal subunit.</text>
</comment>
<comment type="caution">
    <text evidence="13">The sequence shown here is derived from an EMBL/GenBank/DDBJ whole genome shotgun (WGS) entry which is preliminary data.</text>
</comment>
<evidence type="ECO:0000256" key="6">
    <source>
        <dbReference type="ARBA" id="ARBA00023134"/>
    </source>
</evidence>
<accession>A0A832EAS4</accession>
<dbReference type="NCBIfam" id="TIGR00231">
    <property type="entry name" value="small_GTP"/>
    <property type="match status" value="2"/>
</dbReference>
<dbReference type="Gene3D" id="3.30.300.20">
    <property type="match status" value="1"/>
</dbReference>
<dbReference type="InterPro" id="IPR032859">
    <property type="entry name" value="KH_dom-like"/>
</dbReference>
<evidence type="ECO:0000256" key="2">
    <source>
        <dbReference type="ARBA" id="ARBA00020953"/>
    </source>
</evidence>
<dbReference type="InterPro" id="IPR006073">
    <property type="entry name" value="GTP-bd"/>
</dbReference>
<feature type="binding site" evidence="8">
    <location>
        <begin position="230"/>
        <end position="234"/>
    </location>
    <ligand>
        <name>GTP</name>
        <dbReference type="ChEBI" id="CHEBI:37565"/>
        <label>2</label>
    </ligand>
</feature>
<dbReference type="Pfam" id="PF14714">
    <property type="entry name" value="KH_dom-like"/>
    <property type="match status" value="1"/>
</dbReference>
<feature type="domain" description="EngA-type G" evidence="12">
    <location>
        <begin position="177"/>
        <end position="352"/>
    </location>
</feature>
<organism evidence="13">
    <name type="scientific">Desulfacinum infernum</name>
    <dbReference type="NCBI Taxonomy" id="35837"/>
    <lineage>
        <taxon>Bacteria</taxon>
        <taxon>Pseudomonadati</taxon>
        <taxon>Thermodesulfobacteriota</taxon>
        <taxon>Syntrophobacteria</taxon>
        <taxon>Syntrophobacterales</taxon>
        <taxon>Syntrophobacteraceae</taxon>
        <taxon>Desulfacinum</taxon>
    </lineage>
</organism>
<keyword evidence="6 8" id="KW-0342">GTP-binding</keyword>
<evidence type="ECO:0000313" key="13">
    <source>
        <dbReference type="EMBL" id="HFK97567.1"/>
    </source>
</evidence>
<name>A0A832EAS4_9BACT</name>
<evidence type="ECO:0000256" key="1">
    <source>
        <dbReference type="ARBA" id="ARBA00008279"/>
    </source>
</evidence>
<dbReference type="PRINTS" id="PR00326">
    <property type="entry name" value="GTP1OBG"/>
</dbReference>
<dbReference type="PIRSF" id="PIRSF006485">
    <property type="entry name" value="GTP-binding_EngA"/>
    <property type="match status" value="1"/>
</dbReference>
<dbReference type="InterPro" id="IPR027417">
    <property type="entry name" value="P-loop_NTPase"/>
</dbReference>
<feature type="binding site" evidence="8">
    <location>
        <begin position="8"/>
        <end position="15"/>
    </location>
    <ligand>
        <name>GTP</name>
        <dbReference type="ChEBI" id="CHEBI:37565"/>
        <label>1</label>
    </ligand>
</feature>
<evidence type="ECO:0000256" key="5">
    <source>
        <dbReference type="ARBA" id="ARBA00022741"/>
    </source>
</evidence>
<keyword evidence="3 8" id="KW-0690">Ribosome biogenesis</keyword>
<gene>
    <name evidence="8" type="primary">der</name>
    <name evidence="13" type="ORF">ENS06_09640</name>
</gene>
<dbReference type="CDD" id="cd01895">
    <property type="entry name" value="EngA2"/>
    <property type="match status" value="1"/>
</dbReference>
<dbReference type="PROSITE" id="PS51712">
    <property type="entry name" value="G_ENGA"/>
    <property type="match status" value="2"/>
</dbReference>
<dbReference type="FunFam" id="3.30.300.20:FF:000004">
    <property type="entry name" value="GTPase Der"/>
    <property type="match status" value="1"/>
</dbReference>
<protein>
    <recommendedName>
        <fullName evidence="2 8">GTPase Der</fullName>
    </recommendedName>
    <alternativeName>
        <fullName evidence="7 8">GTP-binding protein EngA</fullName>
    </alternativeName>
</protein>
<reference evidence="13" key="1">
    <citation type="journal article" date="2020" name="mSystems">
        <title>Genome- and Community-Level Interaction Insights into Carbon Utilization and Element Cycling Functions of Hydrothermarchaeota in Hydrothermal Sediment.</title>
        <authorList>
            <person name="Zhou Z."/>
            <person name="Liu Y."/>
            <person name="Xu W."/>
            <person name="Pan J."/>
            <person name="Luo Z.H."/>
            <person name="Li M."/>
        </authorList>
    </citation>
    <scope>NUCLEOTIDE SEQUENCE [LARGE SCALE GENOMIC DNA]</scope>
    <source>
        <strain evidence="13">SpSt-456</strain>
    </source>
</reference>
<dbReference type="Gene3D" id="3.40.50.300">
    <property type="entry name" value="P-loop containing nucleotide triphosphate hydrolases"/>
    <property type="match status" value="2"/>
</dbReference>
<sequence length="457" mass="51188">MAVVAIVGRPNVGKSTLFNRICRTRQALVDDRPGVTRDRLSAPAEYADRRFIVMDTGGFTDPDAGTFAEETRRQVLLALEEADAVIFLADARTGLHPGDRELVDLLRMSQKPVFYAVNKVDGREQRVHVAEFYALGVEKIYPVSAAHGLGVADLLDAVTAALPAAWKDDETEENPQIRVAVVGRPNTGKSTLVNALLGEERVIVSPIPGTTRDAVDTPVEALGRRLLLIDTAGIRRKGRTREKLEKLSVVKALESIDRSHVVVLMVDATEGVTDQDLHVGGYVQERGRGCLIAVNKWDAVPKDPKRLRLFLEDVRDRFRFLPYAPILTLSALQKKRVSRVFPMVLDIFDQFNKRVTTGAVNRVLLDVTAKHEPPMVSGRRLKFYYATQASTRPPTFVVFCNDPEKVHFSYERFLVNQFREAFGMDKTPVRLVFRERSRRKEAGPSEAAPQKSPRRRP</sequence>
<dbReference type="FunFam" id="3.40.50.300:FF:000057">
    <property type="entry name" value="GTPase Der"/>
    <property type="match status" value="1"/>
</dbReference>
<feature type="binding site" evidence="8">
    <location>
        <begin position="55"/>
        <end position="59"/>
    </location>
    <ligand>
        <name>GTP</name>
        <dbReference type="ChEBI" id="CHEBI:37565"/>
        <label>1</label>
    </ligand>
</feature>
<dbReference type="PANTHER" id="PTHR43834">
    <property type="entry name" value="GTPASE DER"/>
    <property type="match status" value="1"/>
</dbReference>
<dbReference type="HAMAP" id="MF_00195">
    <property type="entry name" value="GTPase_Der"/>
    <property type="match status" value="1"/>
</dbReference>
<dbReference type="GO" id="GO:0043022">
    <property type="term" value="F:ribosome binding"/>
    <property type="evidence" value="ECO:0007669"/>
    <property type="project" value="TreeGrafter"/>
</dbReference>
<dbReference type="EMBL" id="DSTK01000027">
    <property type="protein sequence ID" value="HFK97567.1"/>
    <property type="molecule type" value="Genomic_DNA"/>
</dbReference>
<evidence type="ECO:0000256" key="4">
    <source>
        <dbReference type="ARBA" id="ARBA00022737"/>
    </source>
</evidence>
<feature type="binding site" evidence="8">
    <location>
        <begin position="183"/>
        <end position="190"/>
    </location>
    <ligand>
        <name>GTP</name>
        <dbReference type="ChEBI" id="CHEBI:37565"/>
        <label>2</label>
    </ligand>
</feature>
<evidence type="ECO:0000256" key="11">
    <source>
        <dbReference type="SAM" id="MobiDB-lite"/>
    </source>
</evidence>
<feature type="domain" description="EngA-type G" evidence="12">
    <location>
        <begin position="2"/>
        <end position="166"/>
    </location>
</feature>
<feature type="binding site" evidence="8">
    <location>
        <begin position="118"/>
        <end position="121"/>
    </location>
    <ligand>
        <name>GTP</name>
        <dbReference type="ChEBI" id="CHEBI:37565"/>
        <label>1</label>
    </ligand>
</feature>
<keyword evidence="5 8" id="KW-0547">Nucleotide-binding</keyword>
<dbReference type="PANTHER" id="PTHR43834:SF6">
    <property type="entry name" value="GTPASE DER"/>
    <property type="match status" value="1"/>
</dbReference>
<dbReference type="GO" id="GO:0042254">
    <property type="term" value="P:ribosome biogenesis"/>
    <property type="evidence" value="ECO:0007669"/>
    <property type="project" value="UniProtKB-KW"/>
</dbReference>
<dbReference type="InterPro" id="IPR016484">
    <property type="entry name" value="GTPase_Der"/>
</dbReference>
<evidence type="ECO:0000256" key="9">
    <source>
        <dbReference type="PROSITE-ProRule" id="PRU01049"/>
    </source>
</evidence>
<dbReference type="InterPro" id="IPR031166">
    <property type="entry name" value="G_ENGA"/>
</dbReference>
<keyword evidence="4 10" id="KW-0677">Repeat</keyword>
<feature type="binding site" evidence="8">
    <location>
        <begin position="295"/>
        <end position="298"/>
    </location>
    <ligand>
        <name>GTP</name>
        <dbReference type="ChEBI" id="CHEBI:37565"/>
        <label>2</label>
    </ligand>
</feature>
<comment type="function">
    <text evidence="8 10">GTPase that plays an essential role in the late steps of ribosome biogenesis.</text>
</comment>
<dbReference type="GO" id="GO:0005525">
    <property type="term" value="F:GTP binding"/>
    <property type="evidence" value="ECO:0007669"/>
    <property type="project" value="UniProtKB-UniRule"/>
</dbReference>
<dbReference type="InterPro" id="IPR015946">
    <property type="entry name" value="KH_dom-like_a/b"/>
</dbReference>
<dbReference type="FunFam" id="3.40.50.300:FF:000040">
    <property type="entry name" value="GTPase Der"/>
    <property type="match status" value="1"/>
</dbReference>
<evidence type="ECO:0000259" key="12">
    <source>
        <dbReference type="PROSITE" id="PS51712"/>
    </source>
</evidence>
<proteinExistence type="inferred from homology"/>
<dbReference type="AlphaFoldDB" id="A0A832EAS4"/>
<comment type="similarity">
    <text evidence="1 8 9 10">Belongs to the TRAFAC class TrmE-Era-EngA-EngB-Septin-like GTPase superfamily. EngA (Der) GTPase family.</text>
</comment>
<evidence type="ECO:0000256" key="8">
    <source>
        <dbReference type="HAMAP-Rule" id="MF_00195"/>
    </source>
</evidence>